<dbReference type="AlphaFoldDB" id="U1PR75"/>
<dbReference type="EMBL" id="AWSC01000009">
    <property type="protein sequence ID" value="ERH18575.1"/>
    <property type="molecule type" value="Genomic_DNA"/>
</dbReference>
<protein>
    <submittedName>
        <fullName evidence="2">Uncharacterized protein</fullName>
    </submittedName>
</protein>
<feature type="transmembrane region" description="Helical" evidence="1">
    <location>
        <begin position="408"/>
        <end position="427"/>
    </location>
</feature>
<feature type="transmembrane region" description="Helical" evidence="1">
    <location>
        <begin position="727"/>
        <end position="745"/>
    </location>
</feature>
<feature type="transmembrane region" description="Helical" evidence="1">
    <location>
        <begin position="447"/>
        <end position="468"/>
    </location>
</feature>
<feature type="transmembrane region" description="Helical" evidence="1">
    <location>
        <begin position="781"/>
        <end position="803"/>
    </location>
</feature>
<feature type="transmembrane region" description="Helical" evidence="1">
    <location>
        <begin position="530"/>
        <end position="550"/>
    </location>
</feature>
<dbReference type="PATRIC" id="fig|1321817.3.peg.198"/>
<feature type="transmembrane region" description="Helical" evidence="1">
    <location>
        <begin position="504"/>
        <end position="523"/>
    </location>
</feature>
<feature type="transmembrane region" description="Helical" evidence="1">
    <location>
        <begin position="660"/>
        <end position="679"/>
    </location>
</feature>
<dbReference type="HOGENOM" id="CLU_343120_0_0_11"/>
<evidence type="ECO:0000256" key="1">
    <source>
        <dbReference type="SAM" id="Phobius"/>
    </source>
</evidence>
<sequence>MGVMLDFMFGRDHRSSRSLQVTLGNLLGGVGLRWFRGDDGGACGLGQARDLRQVSGVVVRAQKPRMLTALFVGLLACLLLASGANAATGASGLNVSSVQDGAGAQNKAAAGSAVTRNCGATATSRIKPLVMVVTYGLTWRDLNGVLDGKNIGANGDGAEIRKYAQYIAGYPATPMNLLIPKSANSLSKNGQFAMLYSGRGGNYTTADYDLTTSPLGQTLRASECSFAEYRVGGSYETERPFGQNLSDVTVVDAASVPLTEIASYLSRIRVYYGDNVDVMLLSLANGTYYSDGQAAKLYLALVPGLKDVNAKTGRVQAPSVQRDNLIQLTDIAPTIAARYGAKPPLGATGKALPQAPGRVDNSSAIEKCVDFWEAQQYSINEGTVPDARTNLIYFLMDQSTRSQASQKVMGFNMLCVVLAMLVIVLVWRNKFPKLDFYTDNPDLSRKYLLLMRWLAVFTACLPVGYLLLNATSWYLFGVEPNDYRFIVTGSIPEDNQAIVGLTKLHLVTFMGAVAIAVVLTCLLELVTIKFANYSVSFIIACAVNGLLWLGDGITGGNLAFNSPLAVSVLTTQRLYGLSDAGFAVGAVGFVLALVTLTSWLKPRRGLRTSLIVAGIIGTLGVVTIGLPSLGDNAVGAIALAITLVVAMLKLANHNLRLRDLVISSLIGASLLSVIAVIEWCCFGSNSSYLGRLGQKFLDGTFIDVMAARFAALMTPVFAADDEASTKLIFALITMTLVILAWIKVYRATRCPDVPARYVVTFNALTTLTLLELALNDAGFTMVRYSLCLLVPLALVMSVELKLFRVTAVETKPETLAASR</sequence>
<feature type="transmembrane region" description="Helical" evidence="1">
    <location>
        <begin position="608"/>
        <end position="626"/>
    </location>
</feature>
<keyword evidence="1" id="KW-0812">Transmembrane</keyword>
<reference evidence="2 3" key="1">
    <citation type="submission" date="2013-08" db="EMBL/GenBank/DDBJ databases">
        <authorList>
            <person name="Weinstock G."/>
            <person name="Sodergren E."/>
            <person name="Wylie T."/>
            <person name="Fulton L."/>
            <person name="Fulton R."/>
            <person name="Fronick C."/>
            <person name="O'Laughlin M."/>
            <person name="Godfrey J."/>
            <person name="Miner T."/>
            <person name="Herter B."/>
            <person name="Appelbaum E."/>
            <person name="Cordes M."/>
            <person name="Lek S."/>
            <person name="Wollam A."/>
            <person name="Pepin K.H."/>
            <person name="Palsikar V.B."/>
            <person name="Mitreva M."/>
            <person name="Wilson R.K."/>
        </authorList>
    </citation>
    <scope>NUCLEOTIDE SEQUENCE [LARGE SCALE GENOMIC DNA]</scope>
    <source>
        <strain evidence="2 3">F0530</strain>
    </source>
</reference>
<feature type="transmembrane region" description="Helical" evidence="1">
    <location>
        <begin position="757"/>
        <end position="775"/>
    </location>
</feature>
<proteinExistence type="predicted"/>
<keyword evidence="1" id="KW-0472">Membrane</keyword>
<accession>U1PR75</accession>
<feature type="transmembrane region" description="Helical" evidence="1">
    <location>
        <begin position="574"/>
        <end position="596"/>
    </location>
</feature>
<evidence type="ECO:0000313" key="3">
    <source>
        <dbReference type="Proteomes" id="UP000016481"/>
    </source>
</evidence>
<gene>
    <name evidence="2" type="ORF">HMPREF1978_00237</name>
</gene>
<organism evidence="2 3">
    <name type="scientific">Actinomyces graevenitzii F0530</name>
    <dbReference type="NCBI Taxonomy" id="1321817"/>
    <lineage>
        <taxon>Bacteria</taxon>
        <taxon>Bacillati</taxon>
        <taxon>Actinomycetota</taxon>
        <taxon>Actinomycetes</taxon>
        <taxon>Actinomycetales</taxon>
        <taxon>Actinomycetaceae</taxon>
        <taxon>Actinomyces</taxon>
    </lineage>
</organism>
<feature type="transmembrane region" description="Helical" evidence="1">
    <location>
        <begin position="632"/>
        <end position="648"/>
    </location>
</feature>
<keyword evidence="1" id="KW-1133">Transmembrane helix</keyword>
<name>U1PR75_9ACTO</name>
<evidence type="ECO:0000313" key="2">
    <source>
        <dbReference type="EMBL" id="ERH18575.1"/>
    </source>
</evidence>
<dbReference type="Proteomes" id="UP000016481">
    <property type="component" value="Unassembled WGS sequence"/>
</dbReference>
<comment type="caution">
    <text evidence="2">The sequence shown here is derived from an EMBL/GenBank/DDBJ whole genome shotgun (WGS) entry which is preliminary data.</text>
</comment>